<feature type="compositionally biased region" description="Basic and acidic residues" evidence="5">
    <location>
        <begin position="1784"/>
        <end position="1805"/>
    </location>
</feature>
<feature type="region of interest" description="Disordered" evidence="5">
    <location>
        <begin position="41"/>
        <end position="68"/>
    </location>
</feature>
<feature type="compositionally biased region" description="Basic and acidic residues" evidence="5">
    <location>
        <begin position="2217"/>
        <end position="2233"/>
    </location>
</feature>
<feature type="region of interest" description="Disordered" evidence="5">
    <location>
        <begin position="1774"/>
        <end position="1886"/>
    </location>
</feature>
<feature type="region of interest" description="Disordered" evidence="5">
    <location>
        <begin position="1298"/>
        <end position="1656"/>
    </location>
</feature>
<feature type="compositionally biased region" description="Acidic residues" evidence="5">
    <location>
        <begin position="777"/>
        <end position="791"/>
    </location>
</feature>
<evidence type="ECO:0000256" key="1">
    <source>
        <dbReference type="ARBA" id="ARBA00022723"/>
    </source>
</evidence>
<feature type="region of interest" description="Disordered" evidence="5">
    <location>
        <begin position="2493"/>
        <end position="2517"/>
    </location>
</feature>
<dbReference type="STRING" id="1661398.A0A482VA73"/>
<dbReference type="OrthoDB" id="20799at2759"/>
<evidence type="ECO:0000256" key="4">
    <source>
        <dbReference type="PROSITE-ProRule" id="PRU00125"/>
    </source>
</evidence>
<feature type="compositionally biased region" description="Polar residues" evidence="5">
    <location>
        <begin position="2127"/>
        <end position="2137"/>
    </location>
</feature>
<feature type="region of interest" description="Disordered" evidence="5">
    <location>
        <begin position="2450"/>
        <end position="2476"/>
    </location>
</feature>
<feature type="compositionally biased region" description="Low complexity" evidence="5">
    <location>
        <begin position="321"/>
        <end position="333"/>
    </location>
</feature>
<evidence type="ECO:0000256" key="3">
    <source>
        <dbReference type="ARBA" id="ARBA00023038"/>
    </source>
</evidence>
<feature type="region of interest" description="Disordered" evidence="5">
    <location>
        <begin position="2127"/>
        <end position="2156"/>
    </location>
</feature>
<dbReference type="EMBL" id="QDEB01122375">
    <property type="protein sequence ID" value="RZB40090.1"/>
    <property type="molecule type" value="Genomic_DNA"/>
</dbReference>
<organism evidence="7 8">
    <name type="scientific">Asbolus verrucosus</name>
    <name type="common">Desert ironclad beetle</name>
    <dbReference type="NCBI Taxonomy" id="1661398"/>
    <lineage>
        <taxon>Eukaryota</taxon>
        <taxon>Metazoa</taxon>
        <taxon>Ecdysozoa</taxon>
        <taxon>Arthropoda</taxon>
        <taxon>Hexapoda</taxon>
        <taxon>Insecta</taxon>
        <taxon>Pterygota</taxon>
        <taxon>Neoptera</taxon>
        <taxon>Endopterygota</taxon>
        <taxon>Coleoptera</taxon>
        <taxon>Polyphaga</taxon>
        <taxon>Cucujiformia</taxon>
        <taxon>Tenebrionidae</taxon>
        <taxon>Pimeliinae</taxon>
        <taxon>Asbolus</taxon>
    </lineage>
</organism>
<feature type="compositionally biased region" description="Basic and acidic residues" evidence="5">
    <location>
        <begin position="1442"/>
        <end position="1455"/>
    </location>
</feature>
<feature type="compositionally biased region" description="Polar residues" evidence="5">
    <location>
        <begin position="2296"/>
        <end position="2316"/>
    </location>
</feature>
<feature type="compositionally biased region" description="Pro residues" evidence="5">
    <location>
        <begin position="46"/>
        <end position="61"/>
    </location>
</feature>
<dbReference type="InterPro" id="IPR001781">
    <property type="entry name" value="Znf_LIM"/>
</dbReference>
<dbReference type="Proteomes" id="UP000292052">
    <property type="component" value="Unassembled WGS sequence"/>
</dbReference>
<feature type="region of interest" description="Disordered" evidence="5">
    <location>
        <begin position="2344"/>
        <end position="2415"/>
    </location>
</feature>
<evidence type="ECO:0000313" key="8">
    <source>
        <dbReference type="Proteomes" id="UP000292052"/>
    </source>
</evidence>
<feature type="compositionally biased region" description="Basic and acidic residues" evidence="5">
    <location>
        <begin position="1306"/>
        <end position="1317"/>
    </location>
</feature>
<proteinExistence type="predicted"/>
<keyword evidence="8" id="KW-1185">Reference proteome</keyword>
<reference evidence="7 8" key="1">
    <citation type="submission" date="2017-03" db="EMBL/GenBank/DDBJ databases">
        <title>Genome of the blue death feigning beetle - Asbolus verrucosus.</title>
        <authorList>
            <person name="Rider S.D."/>
        </authorList>
    </citation>
    <scope>NUCLEOTIDE SEQUENCE [LARGE SCALE GENOMIC DNA]</scope>
    <source>
        <strain evidence="7">Butters</strain>
        <tissue evidence="7">Head and leg muscle</tissue>
    </source>
</reference>
<feature type="region of interest" description="Disordered" evidence="5">
    <location>
        <begin position="2205"/>
        <end position="2246"/>
    </location>
</feature>
<dbReference type="PROSITE" id="PS50023">
    <property type="entry name" value="LIM_DOMAIN_2"/>
    <property type="match status" value="1"/>
</dbReference>
<feature type="compositionally biased region" description="Basic and acidic residues" evidence="5">
    <location>
        <begin position="998"/>
        <end position="1008"/>
    </location>
</feature>
<gene>
    <name evidence="7" type="ORF">BDFB_005599</name>
</gene>
<feature type="compositionally biased region" description="Polar residues" evidence="5">
    <location>
        <begin position="872"/>
        <end position="884"/>
    </location>
</feature>
<feature type="region of interest" description="Disordered" evidence="5">
    <location>
        <begin position="2281"/>
        <end position="2330"/>
    </location>
</feature>
<feature type="compositionally biased region" description="Basic and acidic residues" evidence="5">
    <location>
        <begin position="2139"/>
        <end position="2148"/>
    </location>
</feature>
<keyword evidence="3 4" id="KW-0440">LIM domain</keyword>
<keyword evidence="1 4" id="KW-0479">Metal-binding</keyword>
<feature type="compositionally biased region" description="Low complexity" evidence="5">
    <location>
        <begin position="1575"/>
        <end position="1585"/>
    </location>
</feature>
<feature type="compositionally biased region" description="Acidic residues" evidence="5">
    <location>
        <begin position="1355"/>
        <end position="1393"/>
    </location>
</feature>
<feature type="compositionally biased region" description="Basic and acidic residues" evidence="5">
    <location>
        <begin position="792"/>
        <end position="805"/>
    </location>
</feature>
<feature type="region of interest" description="Disordered" evidence="5">
    <location>
        <begin position="320"/>
        <end position="345"/>
    </location>
</feature>
<accession>A0A482VA73</accession>
<name>A0A482VA73_ASBVE</name>
<feature type="compositionally biased region" description="Polar residues" evidence="5">
    <location>
        <begin position="1586"/>
        <end position="1596"/>
    </location>
</feature>
<dbReference type="Gene3D" id="2.10.110.10">
    <property type="entry name" value="Cysteine Rich Protein"/>
    <property type="match status" value="1"/>
</dbReference>
<feature type="region of interest" description="Disordered" evidence="5">
    <location>
        <begin position="83"/>
        <end position="119"/>
    </location>
</feature>
<feature type="compositionally biased region" description="Basic and acidic residues" evidence="5">
    <location>
        <begin position="2402"/>
        <end position="2415"/>
    </location>
</feature>
<feature type="region of interest" description="Disordered" evidence="5">
    <location>
        <begin position="839"/>
        <end position="907"/>
    </location>
</feature>
<evidence type="ECO:0000256" key="2">
    <source>
        <dbReference type="ARBA" id="ARBA00022833"/>
    </source>
</evidence>
<feature type="compositionally biased region" description="Basic and acidic residues" evidence="5">
    <location>
        <begin position="1500"/>
        <end position="1509"/>
    </location>
</feature>
<feature type="compositionally biased region" description="Polar residues" evidence="5">
    <location>
        <begin position="811"/>
        <end position="826"/>
    </location>
</feature>
<feature type="region of interest" description="Disordered" evidence="5">
    <location>
        <begin position="957"/>
        <end position="1013"/>
    </location>
</feature>
<comment type="caution">
    <text evidence="7">The sequence shown here is derived from an EMBL/GenBank/DDBJ whole genome shotgun (WGS) entry which is preliminary data.</text>
</comment>
<dbReference type="PROSITE" id="PS00478">
    <property type="entry name" value="LIM_DOMAIN_1"/>
    <property type="match status" value="1"/>
</dbReference>
<dbReference type="CDD" id="cd09439">
    <property type="entry name" value="LIM_Mical"/>
    <property type="match status" value="1"/>
</dbReference>
<feature type="compositionally biased region" description="Low complexity" evidence="5">
    <location>
        <begin position="763"/>
        <end position="776"/>
    </location>
</feature>
<evidence type="ECO:0000256" key="5">
    <source>
        <dbReference type="SAM" id="MobiDB-lite"/>
    </source>
</evidence>
<feature type="region of interest" description="Disordered" evidence="5">
    <location>
        <begin position="1041"/>
        <end position="1065"/>
    </location>
</feature>
<feature type="compositionally biased region" description="Basic and acidic residues" evidence="5">
    <location>
        <begin position="1816"/>
        <end position="1827"/>
    </location>
</feature>
<dbReference type="GO" id="GO:0046872">
    <property type="term" value="F:metal ion binding"/>
    <property type="evidence" value="ECO:0007669"/>
    <property type="project" value="UniProtKB-KW"/>
</dbReference>
<keyword evidence="2 4" id="KW-0862">Zinc</keyword>
<sequence length="2607" mass="291995">MTGEEITNAEDYLAMATYLTQVYDNFRCEIPHIKHPKLRSCRKIPAKPPIPPKPPPEPPEFTPSLPVFPELTPSSKFATFQPFQETQDPETSEISSSEASQMHRESVLDEVPVPSASGDSNRKVVKIRLRGSNRLKKIKFEPSSNVVHVISKFSDGRDASICQISRKNASKFSCTRNKMSDSDGNSTAAEPDQVFSRVSNWISTHDFGPHDEQGVETNLVDGITDITSITKNIERGHKPDDGLVVEERTDVVKCGELEEKEPADPFIKTLTKFSQYSPFDKRRTRTSSPSHFSVIVEGEELELPETKRSDTSFKSVKHHNQQLQQQPPAAQVVPPRPSSRHKRHADALVLSKQNTAERKTRKRRTLEKIGASVIFRKFLNAFLESTLVGAVLDHENKLPNQTRGNADEDFAARIKNLEDKWKEPQPVEKKPRDLLRAIGKIETSDWNIKEIEKKIRENKLGKPASKDKEKVPKWSKEQFLARQTKMEKQHLERQDSAEAKYADIDKNIKHLELKLKEGNSRDLGQNKVATITEKLASKVPENEPKPIQKSQSRPVILPSQNASEFCHFCGKRVYLMERLSAEGRFFHHGCFKCQYCHTQLRLGSYAFDRDGIYDHKFFCIHHYGMQGEMRAAKVVRKPSQRQPGKSPEKKPLAGIAGVDLLDRVRTPERVEFSNLSVANASSDHEESLSQMDEDEWTDKNFGASAAELGSSDDESSSLSDSDSDDEDAYEEALEEPATKEGTLKWAERFNRRYSKKRNDSESDAYSSSDQSSYYENTSDDDDSDTATEGEEEIRARELRKQEVRVEPPVVQTDTGTDTEVKSSNLTVIPDILSDNLLRVPKSGSKQTCSEDDSADFSSAISGDPDSDDNSPKTDNSQSNFSLAKSATAGALLPPKPPKNFSLPPKEKRKSFGAEFVPKFAVAEPEPLLIIKRTPSKLNLPKEIGKPKVAIGSNIENAKKYFGTPPPKKALPPKPILKRSETVASVPKNKLIKQNSLPEKPKENPDKKVGASFNFDPLEDTKEIDSYIETLLANEEELMKPINPDKFQVQPEHEESEASEEEKISSSIEDLFKALKTETKTEDGPLVDKKIDEKIEDLLNWMDDLEHQSLERKTYRSLSDAKYKNLERNLKVPKRAASVVSRIPKDNIKYFERHLAGKSVEDDPPKTFALARSKTDIYCNRPRTSVDLDAVSNVDIKKVLMKFENVNSQETESKPERLPNRRSFGKRLSLCNLKKEDQNERRRNSENFEEALKDFENFVDTFDVKKDHEEKQDWCVNITVSTIPNPEFLGLLNDFDTQNLDLQGPSHEGEIKTDEKQSPSEVTLTEEIGEPSQAKESKIDATEPGLGRIDSRKQDEDEEETDSDDESSSESEESESDEEESSSESEESESDENDNEKAKEIGRVVEKLDSKNANKNEELKFEDTSAKLGSVKENAFVEVAVSKTEDPKVAEKKPMNIEDMYAKVNKPPKNRPYSPPVPLRTRKKSSEEQPPPPPPRPQRQKSIETPKNRLEPNNNEELHPVAPQRKRAMTSSPLPKRKSDLAPPAPVDGSRSRSTTNLEVKREIVRLKDLPRVVSDESTSDSSSEVRNSATEISTDSEFAHDDPTPTRELPFMAFSDVNVTKTRGSGNRGAPLRKIQVTSGYLQRPSGKSKAPTPKQDIELNLTPLVPSAPSIVRKPAPFLLPRTEGYALNRTQSTGGIAAKVSLELKKKYLLGESYGPGSIQKSGSASTLDTKLKSFHSNISDCQKLLKPAPEISASMQTFCSKLNERVTPIVTPQSPEAFDPPPRDKAEEVFENEPEGRPRSPVHETSIIVPKIDWTKNKASHSEDSLSTDSVSDGEAPKTPEFNFDSIPTVRIDEIPPDSLCVEEGRSIASTEPPKSIAAEKKTLNQPKLLPELETKDVLPEIHDVLHVKRKLSAELETKSVESDADSAAEPATAALTETELSDWARDGTVSDDLDDDDFELNLETTARSNKKPKTVDLDDRIGSKAKIAELEDIDHICGKEEVKNKTIITEALNSVLSKNLDIEFMDTGTETSSDDGVVDSQNGYILFKDEDELAEDSLNNEIVEARNEIPKNTGYCVIANEDNFGGEVIDLKPADLEKLKSKQNAEHDEDSLLILDAGTTTEENTCSDSTVKNLTEIDKDRHQGPTDNNNFQRKRLEEKLAKLKAEQASKQTVSSQSNDNIEFDEHCQRLQSKVEFGNVKDSIDIRKSRRKSKSDSPPKPDLIQEEKASPPRSPSITLQLTPTVRTPDVLYKKEEIEKERDVNQKLVQEMVMNKMKAENKSLERKRRRSRQFELSKSATTDVVSEINNAECDSSNRNSTYSSGSSVYATPDVLLSTLKASPEDDAFATPMTSVRPVSMHTTAPDAGPETPIKENPSLPDVRKVSVGEDFKTPVAPPRLKHEEAKRTAEKLKQEARVRARLLSNEELGLSPEDKLLKLKEKLAKTEKQHSFLHSNEALNRKNGEQTPSRTKSIGEIAGSVRALEKFCRSDPNLLDTDPKKTKKKNNKERERRKSITKLITTFFTKKSPSGNSRGIFSRISPKAKDVSKSCANLDLRDPDVVIEEPVRRKSFSEVSAPRLVIESNSPPPVPPLPLNYTGNSIKGT</sequence>
<feature type="compositionally biased region" description="Basic and acidic residues" evidence="5">
    <location>
        <begin position="1558"/>
        <end position="1574"/>
    </location>
</feature>
<feature type="compositionally biased region" description="Basic and acidic residues" evidence="5">
    <location>
        <begin position="2383"/>
        <end position="2394"/>
    </location>
</feature>
<feature type="compositionally biased region" description="Low complexity" evidence="5">
    <location>
        <begin position="2318"/>
        <end position="2329"/>
    </location>
</feature>
<feature type="compositionally biased region" description="Acidic residues" evidence="5">
    <location>
        <begin position="710"/>
        <end position="734"/>
    </location>
</feature>
<protein>
    <submittedName>
        <fullName evidence="7">LIM domain containing protein</fullName>
    </submittedName>
</protein>
<feature type="domain" description="LIM zinc-binding" evidence="6">
    <location>
        <begin position="564"/>
        <end position="629"/>
    </location>
</feature>
<dbReference type="SUPFAM" id="SSF57716">
    <property type="entry name" value="Glucocorticoid receptor-like (DNA-binding domain)"/>
    <property type="match status" value="1"/>
</dbReference>
<dbReference type="SMART" id="SM00132">
    <property type="entry name" value="LIM"/>
    <property type="match status" value="1"/>
</dbReference>
<feature type="non-terminal residue" evidence="7">
    <location>
        <position position="2607"/>
    </location>
</feature>
<feature type="region of interest" description="Disordered" evidence="5">
    <location>
        <begin position="2583"/>
        <end position="2607"/>
    </location>
</feature>
<evidence type="ECO:0000313" key="7">
    <source>
        <dbReference type="EMBL" id="RZB40090.1"/>
    </source>
</evidence>
<feature type="compositionally biased region" description="Basic and acidic residues" evidence="5">
    <location>
        <begin position="1394"/>
        <end position="1424"/>
    </location>
</feature>
<feature type="compositionally biased region" description="Basic and acidic residues" evidence="5">
    <location>
        <begin position="736"/>
        <end position="760"/>
    </location>
</feature>
<feature type="region of interest" description="Disordered" evidence="5">
    <location>
        <begin position="705"/>
        <end position="827"/>
    </location>
</feature>
<evidence type="ECO:0000259" key="6">
    <source>
        <dbReference type="PROSITE" id="PS50023"/>
    </source>
</evidence>
<feature type="compositionally biased region" description="Pro residues" evidence="5">
    <location>
        <begin position="963"/>
        <end position="974"/>
    </location>
</feature>